<dbReference type="EMBL" id="AJTJ01000098">
    <property type="protein sequence ID" value="EIJ23812.1"/>
    <property type="molecule type" value="Genomic_DNA"/>
</dbReference>
<protein>
    <submittedName>
        <fullName evidence="2">Uncharacterized protein</fullName>
    </submittedName>
</protein>
<dbReference type="Proteomes" id="UP000005929">
    <property type="component" value="Unassembled WGS sequence"/>
</dbReference>
<organism evidence="2 3">
    <name type="scientific">Bifidobacterium longum subsp. longum 2-2B</name>
    <dbReference type="NCBI Taxonomy" id="1161745"/>
    <lineage>
        <taxon>Bacteria</taxon>
        <taxon>Bacillati</taxon>
        <taxon>Actinomycetota</taxon>
        <taxon>Actinomycetes</taxon>
        <taxon>Bifidobacteriales</taxon>
        <taxon>Bifidobacteriaceae</taxon>
        <taxon>Bifidobacterium</taxon>
    </lineage>
</organism>
<keyword evidence="1" id="KW-0472">Membrane</keyword>
<keyword evidence="1" id="KW-1133">Transmembrane helix</keyword>
<evidence type="ECO:0000313" key="2">
    <source>
        <dbReference type="EMBL" id="EIJ23812.1"/>
    </source>
</evidence>
<reference evidence="2 3" key="1">
    <citation type="journal article" date="2013" name="Genome Announc.">
        <title>Draft Genome Sequences of Two Pairs of Human Intestinal Bifidobacterium longum subsp. longum Strains, 44B and 1-6B and 35B and 2-2B, Consecutively Isolated from Two Children after a 5-Year Time Period.</title>
        <authorList>
            <person name="Shkoporov A.N."/>
            <person name="Efimov B.A."/>
            <person name="Khokhlova E.V."/>
            <person name="Chaplin A.V."/>
            <person name="Kafarskaya L.I."/>
            <person name="Durkin A.S."/>
            <person name="McCorrison J."/>
            <person name="Torralba M."/>
            <person name="Gillis M."/>
            <person name="Sutton G."/>
            <person name="Weibel D.B."/>
            <person name="Nelson K.E."/>
            <person name="Smeianov V.V."/>
        </authorList>
    </citation>
    <scope>NUCLEOTIDE SEQUENCE [LARGE SCALE GENOMIC DNA]</scope>
    <source>
        <strain evidence="2 3">2-2B</strain>
    </source>
</reference>
<evidence type="ECO:0000256" key="1">
    <source>
        <dbReference type="SAM" id="Phobius"/>
    </source>
</evidence>
<accession>A0AAV3FJ92</accession>
<name>A0AAV3FJ92_BIFLL</name>
<dbReference type="AlphaFoldDB" id="A0AAV3FJ92"/>
<comment type="caution">
    <text evidence="2">The sequence shown here is derived from an EMBL/GenBank/DDBJ whole genome shotgun (WGS) entry which is preliminary data.</text>
</comment>
<evidence type="ECO:0000313" key="3">
    <source>
        <dbReference type="Proteomes" id="UP000005929"/>
    </source>
</evidence>
<sequence>MNWALVLGMLVFAVFWLLGMQLVSWLAVGVPLMWRLVLAVSSLVFAAASMVPSLVYAFRRERKN</sequence>
<feature type="transmembrane region" description="Helical" evidence="1">
    <location>
        <begin position="36"/>
        <end position="58"/>
    </location>
</feature>
<gene>
    <name evidence="2" type="ORF">HMPREF1315_1106</name>
</gene>
<proteinExistence type="predicted"/>
<keyword evidence="1" id="KW-0812">Transmembrane</keyword>